<organism evidence="4 5">
    <name type="scientific">Vitis vinifera</name>
    <name type="common">Grape</name>
    <dbReference type="NCBI Taxonomy" id="29760"/>
    <lineage>
        <taxon>Eukaryota</taxon>
        <taxon>Viridiplantae</taxon>
        <taxon>Streptophyta</taxon>
        <taxon>Embryophyta</taxon>
        <taxon>Tracheophyta</taxon>
        <taxon>Spermatophyta</taxon>
        <taxon>Magnoliopsida</taxon>
        <taxon>eudicotyledons</taxon>
        <taxon>Gunneridae</taxon>
        <taxon>Pentapetalae</taxon>
        <taxon>rosids</taxon>
        <taxon>Vitales</taxon>
        <taxon>Vitaceae</taxon>
        <taxon>Viteae</taxon>
        <taxon>Vitis</taxon>
    </lineage>
</organism>
<dbReference type="Proteomes" id="UP000288805">
    <property type="component" value="Unassembled WGS sequence"/>
</dbReference>
<evidence type="ECO:0000259" key="3">
    <source>
        <dbReference type="Pfam" id="PF14382"/>
    </source>
</evidence>
<dbReference type="GO" id="GO:0000178">
    <property type="term" value="C:exosome (RNase complex)"/>
    <property type="evidence" value="ECO:0007669"/>
    <property type="project" value="UniProtKB-KW"/>
</dbReference>
<name>A0A438JR14_VITVI</name>
<dbReference type="InterPro" id="IPR025721">
    <property type="entry name" value="Exosome_cplx_N_dom"/>
</dbReference>
<dbReference type="Pfam" id="PF14382">
    <property type="entry name" value="ECR1_N"/>
    <property type="match status" value="1"/>
</dbReference>
<proteinExistence type="predicted"/>
<protein>
    <recommendedName>
        <fullName evidence="3">Exosome complex component N-terminal domain-containing protein</fullName>
    </recommendedName>
</protein>
<sequence>MQEREEAEELVTPGEVLGKGSQLKAGRGAYFLPQNDTVYASLTGRRSLIPPSPLSSDQGLKIHVVMVGATSGTLQWPNFKDYPLHPGPFSWHLKHLSVMEMTSGFVGTLNLLMESAGRSKFEEVMGRIIERGRGFFGERGCAWLLKVMEDGFEGNFKEPFKRVWNEGGRGYKLELHNNKAGRFLLCSAVCIKGKGFLWLSQREKFSKGFGRPLSLVLGALGLSLRLGLWRKSKELIRRREEKGGGILLKHSSFAEVLNKGKRDLGDVVWIESETEEGRRLQLDWWGPDVDCFREGACISEVWLLRVVSKERYKSTKALDEREGGSRVARRVEGDGGRCVVEVLQALGLDPCLIAQATSKRAFSNEVNNLDDELLGPPYGMLGLRSLKDKVVGERSPSVFLGQPIASCSRGPLSTLFCGFCLPKHHPIPQGSPIVFGTLVKISQEGLLKLPAHDVFGIFLEYLVNPLLKVAIQGLTEWILGVDEAFVVETIGFHPPPSLPSPTRSPVHGIELACWGRVGPPLGTLDFGCLLLRMMLQDGRMLDFMGSAVKGSLGKELVVKG</sequence>
<keyword evidence="2" id="KW-0271">Exosome</keyword>
<dbReference type="GO" id="GO:0005634">
    <property type="term" value="C:nucleus"/>
    <property type="evidence" value="ECO:0007669"/>
    <property type="project" value="UniProtKB-SubCell"/>
</dbReference>
<dbReference type="AlphaFoldDB" id="A0A438JR14"/>
<evidence type="ECO:0000256" key="2">
    <source>
        <dbReference type="ARBA" id="ARBA00022835"/>
    </source>
</evidence>
<evidence type="ECO:0000313" key="5">
    <source>
        <dbReference type="Proteomes" id="UP000288805"/>
    </source>
</evidence>
<comment type="subcellular location">
    <subcellularLocation>
        <location evidence="1">Nucleus</location>
    </subcellularLocation>
</comment>
<evidence type="ECO:0000313" key="4">
    <source>
        <dbReference type="EMBL" id="RVX11397.1"/>
    </source>
</evidence>
<evidence type="ECO:0000256" key="1">
    <source>
        <dbReference type="ARBA" id="ARBA00004123"/>
    </source>
</evidence>
<accession>A0A438JR14</accession>
<feature type="domain" description="Exosome complex component N-terminal" evidence="3">
    <location>
        <begin position="10"/>
        <end position="47"/>
    </location>
</feature>
<reference evidence="4 5" key="1">
    <citation type="journal article" date="2018" name="PLoS Genet.">
        <title>Population sequencing reveals clonal diversity and ancestral inbreeding in the grapevine cultivar Chardonnay.</title>
        <authorList>
            <person name="Roach M.J."/>
            <person name="Johnson D.L."/>
            <person name="Bohlmann J."/>
            <person name="van Vuuren H.J."/>
            <person name="Jones S.J."/>
            <person name="Pretorius I.S."/>
            <person name="Schmidt S.A."/>
            <person name="Borneman A.R."/>
        </authorList>
    </citation>
    <scope>NUCLEOTIDE SEQUENCE [LARGE SCALE GENOMIC DNA]</scope>
    <source>
        <strain evidence="5">cv. Chardonnay</strain>
        <tissue evidence="4">Leaf</tissue>
    </source>
</reference>
<dbReference type="EMBL" id="QGNW01000031">
    <property type="protein sequence ID" value="RVX11397.1"/>
    <property type="molecule type" value="Genomic_DNA"/>
</dbReference>
<comment type="caution">
    <text evidence="4">The sequence shown here is derived from an EMBL/GenBank/DDBJ whole genome shotgun (WGS) entry which is preliminary data.</text>
</comment>
<gene>
    <name evidence="4" type="ORF">CK203_019673</name>
</gene>